<dbReference type="GO" id="GO:0007064">
    <property type="term" value="P:mitotic sister chromatid cohesion"/>
    <property type="evidence" value="ECO:0007669"/>
    <property type="project" value="UniProtKB-ARBA"/>
</dbReference>
<evidence type="ECO:0000256" key="1">
    <source>
        <dbReference type="ARBA" id="ARBA00004123"/>
    </source>
</evidence>
<dbReference type="PANTHER" id="PTHR12663">
    <property type="entry name" value="ANDROGEN INDUCED INHIBITOR OF PROLIFERATION AS3 / PDS5-RELATED"/>
    <property type="match status" value="1"/>
</dbReference>
<keyword evidence="8" id="KW-0175">Coiled coil</keyword>
<evidence type="ECO:0000256" key="2">
    <source>
        <dbReference type="ARBA" id="ARBA00022618"/>
    </source>
</evidence>
<feature type="region of interest" description="Disordered" evidence="9">
    <location>
        <begin position="689"/>
        <end position="721"/>
    </location>
</feature>
<dbReference type="GO" id="GO:0005634">
    <property type="term" value="C:nucleus"/>
    <property type="evidence" value="ECO:0007669"/>
    <property type="project" value="UniProtKB-SubCell"/>
</dbReference>
<evidence type="ECO:0000256" key="5">
    <source>
        <dbReference type="ARBA" id="ARBA00023204"/>
    </source>
</evidence>
<dbReference type="InterPro" id="IPR039776">
    <property type="entry name" value="Pds5"/>
</dbReference>
<dbReference type="AlphaFoldDB" id="A0ABD1RWZ2"/>
<evidence type="ECO:0000256" key="6">
    <source>
        <dbReference type="ARBA" id="ARBA00023242"/>
    </source>
</evidence>
<sequence length="762" mass="85642">MAASASSYHDTQMGSIVATGSSPEEELNRRLIEAGNELLKPHSSTKNLLEKLDKLQCLVSSVEQKQRKLVEEALQPSKEALIASDLLRHTEMDVKVTVASCIAEIIRISAPDVPYDDDHMKEYFQLAIMAFGNLSSEAGRCYANACLILLNTAYCQSFVVMLDLQLDELVLEMFQKFLSVIRPGHPTVVFECMEKIMNRVIENYEELSLELLSLLLATVKKENCNISPISFKLGRKVFENCAGILKPYLPEIVRSLGINLEDYSDIVASLCKGATQRDNADTNEEGNAVCLGPSSDGISKLVVKRHTCYTNSDEIFSENPVTTSLCCDQINQQQNTVEKIDFKPGPDADGSGIFVPLMDERSESQVNWNPSQMSNTKITTTEPLHQEINQEEVPIPKKRNRKPNSLMKPDEGYDPLWIYGGRIFFEESSRRKHNKKKTGHPLETTISKELHTSSEPVGDFETLKAPISQNHSIPSLKHPKKCRRKIKDISVDRDDGLYLLSMSASNLCKTVTSKDTGVVESSKEKLENGTKSSLCACKGDEMNKYSEKRTGSLVTKITTTKKNRGKAVIPEDITRDINVKTLASHPTTKSLREETHFGEVSNTQHQQKNAPFNEEVSNANHAMRYYGEELVGSKIKVLWPMDEKYYEGTVESFDRSGRKHKVAYDDGDEEILDLTKEFWQLIGNSNSSIHEQKTIPGPSASTDRSSNYVIKSSRPSKRKRKVRSQNAFIQHIMKFFHKSTIVTGRLLKVKLYLLSAFRFCAA</sequence>
<dbReference type="GO" id="GO:0051301">
    <property type="term" value="P:cell division"/>
    <property type="evidence" value="ECO:0007669"/>
    <property type="project" value="UniProtKB-KW"/>
</dbReference>
<name>A0ABD1RWZ2_9LAMI</name>
<dbReference type="Pfam" id="PF20168">
    <property type="entry name" value="PDS5"/>
    <property type="match status" value="1"/>
</dbReference>
<dbReference type="Gene3D" id="2.30.30.140">
    <property type="match status" value="1"/>
</dbReference>
<dbReference type="SUPFAM" id="SSF48371">
    <property type="entry name" value="ARM repeat"/>
    <property type="match status" value="1"/>
</dbReference>
<evidence type="ECO:0000313" key="12">
    <source>
        <dbReference type="Proteomes" id="UP001604336"/>
    </source>
</evidence>
<comment type="subcellular location">
    <subcellularLocation>
        <location evidence="1">Nucleus</location>
    </subcellularLocation>
</comment>
<protein>
    <submittedName>
        <fullName evidence="11">Tudor/PWWP/MBT superfamily protein</fullName>
    </submittedName>
</protein>
<reference evidence="12" key="1">
    <citation type="submission" date="2024-07" db="EMBL/GenBank/DDBJ databases">
        <title>Two chromosome-level genome assemblies of Korean endemic species Abeliophyllum distichum and Forsythia ovata (Oleaceae).</title>
        <authorList>
            <person name="Jang H."/>
        </authorList>
    </citation>
    <scope>NUCLEOTIDE SEQUENCE [LARGE SCALE GENOMIC DNA]</scope>
</reference>
<dbReference type="PANTHER" id="PTHR12663:SF69">
    <property type="entry name" value="SISTER CHROMATID COHESION PROTEIN PDS5 HOMOLOG E"/>
    <property type="match status" value="1"/>
</dbReference>
<dbReference type="EMBL" id="JBFOLK010000008">
    <property type="protein sequence ID" value="KAL2492951.1"/>
    <property type="molecule type" value="Genomic_DNA"/>
</dbReference>
<feature type="domain" description="PTM/DIR17-like Tudor" evidence="10">
    <location>
        <begin position="642"/>
        <end position="674"/>
    </location>
</feature>
<dbReference type="Pfam" id="PF21743">
    <property type="entry name" value="PTM_DIR17_Tudor"/>
    <property type="match status" value="1"/>
</dbReference>
<organism evidence="11 12">
    <name type="scientific">Abeliophyllum distichum</name>
    <dbReference type="NCBI Taxonomy" id="126358"/>
    <lineage>
        <taxon>Eukaryota</taxon>
        <taxon>Viridiplantae</taxon>
        <taxon>Streptophyta</taxon>
        <taxon>Embryophyta</taxon>
        <taxon>Tracheophyta</taxon>
        <taxon>Spermatophyta</taxon>
        <taxon>Magnoliopsida</taxon>
        <taxon>eudicotyledons</taxon>
        <taxon>Gunneridae</taxon>
        <taxon>Pentapetalae</taxon>
        <taxon>asterids</taxon>
        <taxon>lamiids</taxon>
        <taxon>Lamiales</taxon>
        <taxon>Oleaceae</taxon>
        <taxon>Forsythieae</taxon>
        <taxon>Abeliophyllum</taxon>
    </lineage>
</organism>
<evidence type="ECO:0000256" key="4">
    <source>
        <dbReference type="ARBA" id="ARBA00022776"/>
    </source>
</evidence>
<keyword evidence="2" id="KW-0132">Cell division</keyword>
<dbReference type="GO" id="GO:0006281">
    <property type="term" value="P:DNA repair"/>
    <property type="evidence" value="ECO:0007669"/>
    <property type="project" value="UniProtKB-KW"/>
</dbReference>
<feature type="region of interest" description="Disordered" evidence="9">
    <location>
        <begin position="1"/>
        <end position="22"/>
    </location>
</feature>
<dbReference type="GO" id="GO:0035825">
    <property type="term" value="P:homologous recombination"/>
    <property type="evidence" value="ECO:0007669"/>
    <property type="project" value="UniProtKB-ARBA"/>
</dbReference>
<keyword evidence="7" id="KW-0131">Cell cycle</keyword>
<accession>A0ABD1RWZ2</accession>
<keyword evidence="4" id="KW-0498">Mitosis</keyword>
<evidence type="ECO:0000256" key="7">
    <source>
        <dbReference type="ARBA" id="ARBA00023306"/>
    </source>
</evidence>
<gene>
    <name evidence="11" type="ORF">Adt_28579</name>
</gene>
<evidence type="ECO:0000313" key="11">
    <source>
        <dbReference type="EMBL" id="KAL2492951.1"/>
    </source>
</evidence>
<dbReference type="CDD" id="cd20404">
    <property type="entry name" value="Tudor_Agenet_AtEML-like"/>
    <property type="match status" value="1"/>
</dbReference>
<comment type="caution">
    <text evidence="11">The sequence shown here is derived from an EMBL/GenBank/DDBJ whole genome shotgun (WGS) entry which is preliminary data.</text>
</comment>
<evidence type="ECO:0000256" key="9">
    <source>
        <dbReference type="SAM" id="MobiDB-lite"/>
    </source>
</evidence>
<feature type="coiled-coil region" evidence="8">
    <location>
        <begin position="45"/>
        <end position="72"/>
    </location>
</feature>
<proteinExistence type="predicted"/>
<keyword evidence="6" id="KW-0539">Nucleus</keyword>
<keyword evidence="5" id="KW-0234">DNA repair</keyword>
<keyword evidence="3" id="KW-0227">DNA damage</keyword>
<dbReference type="InterPro" id="IPR047365">
    <property type="entry name" value="Tudor_AtPTM-like"/>
</dbReference>
<dbReference type="SUPFAM" id="SSF63748">
    <property type="entry name" value="Tudor/PWWP/MBT"/>
    <property type="match status" value="1"/>
</dbReference>
<feature type="compositionally biased region" description="Polar residues" evidence="9">
    <location>
        <begin position="699"/>
        <end position="710"/>
    </location>
</feature>
<evidence type="ECO:0000259" key="10">
    <source>
        <dbReference type="Pfam" id="PF21743"/>
    </source>
</evidence>
<dbReference type="Proteomes" id="UP001604336">
    <property type="component" value="Unassembled WGS sequence"/>
</dbReference>
<evidence type="ECO:0000256" key="8">
    <source>
        <dbReference type="SAM" id="Coils"/>
    </source>
</evidence>
<keyword evidence="12" id="KW-1185">Reference proteome</keyword>
<dbReference type="InterPro" id="IPR016024">
    <property type="entry name" value="ARM-type_fold"/>
</dbReference>
<evidence type="ECO:0000256" key="3">
    <source>
        <dbReference type="ARBA" id="ARBA00022763"/>
    </source>
</evidence>